<comment type="caution">
    <text evidence="1">The sequence shown here is derived from an EMBL/GenBank/DDBJ whole genome shotgun (WGS) entry which is preliminary data.</text>
</comment>
<gene>
    <name evidence="1" type="ORF">BLNAU_17726</name>
</gene>
<keyword evidence="2" id="KW-1185">Reference proteome</keyword>
<dbReference type="EMBL" id="JARBJD010000204">
    <property type="protein sequence ID" value="KAK2947339.1"/>
    <property type="molecule type" value="Genomic_DNA"/>
</dbReference>
<sequence length="208" mass="24299">MEAINQKIISSDDYSPFLTWDENDGFSAVPISKTLMSLVSMIRDGYHFDEMLHRKAALFLSVVIRKIHRIASPVRMAVGQDFTNPAEVAFHRPILHFLRSSHIPLISQSLSSKVENEFTILDLIRYMAEYISRRRINGYKFHKPVKEMIRMLNEEGQEDLIEQKMMNDDEGVNSIDARTYAFQLNNLFGLNAQYSFAHTYRPRMRTYQ</sequence>
<reference evidence="1 2" key="1">
    <citation type="journal article" date="2022" name="bioRxiv">
        <title>Genomics of Preaxostyla Flagellates Illuminates Evolutionary Transitions and the Path Towards Mitochondrial Loss.</title>
        <authorList>
            <person name="Novak L.V.F."/>
            <person name="Treitli S.C."/>
            <person name="Pyrih J."/>
            <person name="Halakuc P."/>
            <person name="Pipaliya S.V."/>
            <person name="Vacek V."/>
            <person name="Brzon O."/>
            <person name="Soukal P."/>
            <person name="Eme L."/>
            <person name="Dacks J.B."/>
            <person name="Karnkowska A."/>
            <person name="Elias M."/>
            <person name="Hampl V."/>
        </authorList>
    </citation>
    <scope>NUCLEOTIDE SEQUENCE [LARGE SCALE GENOMIC DNA]</scope>
    <source>
        <strain evidence="1">NAU3</strain>
        <tissue evidence="1">Gut</tissue>
    </source>
</reference>
<dbReference type="Proteomes" id="UP001281761">
    <property type="component" value="Unassembled WGS sequence"/>
</dbReference>
<proteinExistence type="predicted"/>
<evidence type="ECO:0000313" key="1">
    <source>
        <dbReference type="EMBL" id="KAK2947339.1"/>
    </source>
</evidence>
<accession>A0ABQ9X6E1</accession>
<evidence type="ECO:0000313" key="2">
    <source>
        <dbReference type="Proteomes" id="UP001281761"/>
    </source>
</evidence>
<name>A0ABQ9X6E1_9EUKA</name>
<organism evidence="1 2">
    <name type="scientific">Blattamonas nauphoetae</name>
    <dbReference type="NCBI Taxonomy" id="2049346"/>
    <lineage>
        <taxon>Eukaryota</taxon>
        <taxon>Metamonada</taxon>
        <taxon>Preaxostyla</taxon>
        <taxon>Oxymonadida</taxon>
        <taxon>Blattamonas</taxon>
    </lineage>
</organism>
<protein>
    <submittedName>
        <fullName evidence="1">Uncharacterized protein</fullName>
    </submittedName>
</protein>